<evidence type="ECO:0000256" key="5">
    <source>
        <dbReference type="SAM" id="MobiDB-lite"/>
    </source>
</evidence>
<organism evidence="6 7">
    <name type="scientific">Cynara cardunculus var. scolymus</name>
    <name type="common">Globe artichoke</name>
    <name type="synonym">Cynara scolymus</name>
    <dbReference type="NCBI Taxonomy" id="59895"/>
    <lineage>
        <taxon>Eukaryota</taxon>
        <taxon>Viridiplantae</taxon>
        <taxon>Streptophyta</taxon>
        <taxon>Embryophyta</taxon>
        <taxon>Tracheophyta</taxon>
        <taxon>Spermatophyta</taxon>
        <taxon>Magnoliopsida</taxon>
        <taxon>eudicotyledons</taxon>
        <taxon>Gunneridae</taxon>
        <taxon>Pentapetalae</taxon>
        <taxon>asterids</taxon>
        <taxon>campanulids</taxon>
        <taxon>Asterales</taxon>
        <taxon>Asteraceae</taxon>
        <taxon>Carduoideae</taxon>
        <taxon>Cardueae</taxon>
        <taxon>Carduinae</taxon>
        <taxon>Cynara</taxon>
    </lineage>
</organism>
<proteinExistence type="inferred from homology"/>
<evidence type="ECO:0000256" key="3">
    <source>
        <dbReference type="ARBA" id="ARBA00022737"/>
    </source>
</evidence>
<comment type="caution">
    <text evidence="6">The sequence shown here is derived from an EMBL/GenBank/DDBJ whole genome shotgun (WGS) entry which is preliminary data.</text>
</comment>
<dbReference type="OMA" id="ASEPCRF"/>
<reference evidence="6 7" key="1">
    <citation type="journal article" date="2016" name="Sci. Rep.">
        <title>The genome sequence of the outbreeding globe artichoke constructed de novo incorporating a phase-aware low-pass sequencing strategy of F1 progeny.</title>
        <authorList>
            <person name="Scaglione D."/>
            <person name="Reyes-Chin-Wo S."/>
            <person name="Acquadro A."/>
            <person name="Froenicke L."/>
            <person name="Portis E."/>
            <person name="Beitel C."/>
            <person name="Tirone M."/>
            <person name="Mauro R."/>
            <person name="Lo Monaco A."/>
            <person name="Mauromicale G."/>
            <person name="Faccioli P."/>
            <person name="Cattivelli L."/>
            <person name="Rieseberg L."/>
            <person name="Michelmore R."/>
            <person name="Lanteri S."/>
        </authorList>
    </citation>
    <scope>NUCLEOTIDE SEQUENCE [LARGE SCALE GENOMIC DNA]</scope>
    <source>
        <strain evidence="6">2C</strain>
    </source>
</reference>
<dbReference type="InterPro" id="IPR011990">
    <property type="entry name" value="TPR-like_helical_dom_sf"/>
</dbReference>
<dbReference type="Gene3D" id="1.25.40.10">
    <property type="entry name" value="Tetratricopeptide repeat domain"/>
    <property type="match status" value="3"/>
</dbReference>
<feature type="region of interest" description="Disordered" evidence="5">
    <location>
        <begin position="86"/>
        <end position="105"/>
    </location>
</feature>
<evidence type="ECO:0000313" key="7">
    <source>
        <dbReference type="Proteomes" id="UP000243975"/>
    </source>
</evidence>
<dbReference type="Pfam" id="PF03091">
    <property type="entry name" value="CutA1"/>
    <property type="match status" value="1"/>
</dbReference>
<dbReference type="InterPro" id="IPR011322">
    <property type="entry name" value="N-reg_PII-like_a/b"/>
</dbReference>
<dbReference type="Proteomes" id="UP000243975">
    <property type="component" value="Unassembled WGS sequence"/>
</dbReference>
<evidence type="ECO:0000256" key="1">
    <source>
        <dbReference type="ARBA" id="ARBA00007626"/>
    </source>
</evidence>
<keyword evidence="7" id="KW-1185">Reference proteome</keyword>
<evidence type="ECO:0000256" key="4">
    <source>
        <dbReference type="PROSITE-ProRule" id="PRU00708"/>
    </source>
</evidence>
<comment type="similarity">
    <text evidence="1">Belongs to the PPR family. P subfamily.</text>
</comment>
<dbReference type="EMBL" id="LEKV01001090">
    <property type="protein sequence ID" value="KVI08771.1"/>
    <property type="molecule type" value="Genomic_DNA"/>
</dbReference>
<evidence type="ECO:0000313" key="6">
    <source>
        <dbReference type="EMBL" id="KVI08771.1"/>
    </source>
</evidence>
<dbReference type="PANTHER" id="PTHR47936:SF1">
    <property type="entry name" value="PENTATRICOPEPTIDE REPEAT-CONTAINING PROTEIN GUN1, CHLOROPLASTIC"/>
    <property type="match status" value="1"/>
</dbReference>
<dbReference type="Gramene" id="KVI08771">
    <property type="protein sequence ID" value="KVI08771"/>
    <property type="gene ID" value="Ccrd_012850"/>
</dbReference>
<dbReference type="NCBIfam" id="TIGR00756">
    <property type="entry name" value="PPR"/>
    <property type="match status" value="6"/>
</dbReference>
<feature type="repeat" description="PPR" evidence="4">
    <location>
        <begin position="326"/>
        <end position="360"/>
    </location>
</feature>
<feature type="repeat" description="PPR" evidence="4">
    <location>
        <begin position="290"/>
        <end position="324"/>
    </location>
</feature>
<feature type="repeat" description="PPR" evidence="4">
    <location>
        <begin position="466"/>
        <end position="500"/>
    </location>
</feature>
<evidence type="ECO:0000256" key="2">
    <source>
        <dbReference type="ARBA" id="ARBA00010169"/>
    </source>
</evidence>
<feature type="repeat" description="PPR" evidence="4">
    <location>
        <begin position="361"/>
        <end position="395"/>
    </location>
</feature>
<accession>A0A103YGN8</accession>
<keyword evidence="3" id="KW-0677">Repeat</keyword>
<dbReference type="GO" id="GO:0009507">
    <property type="term" value="C:chloroplast"/>
    <property type="evidence" value="ECO:0007669"/>
    <property type="project" value="TreeGrafter"/>
</dbReference>
<dbReference type="PANTHER" id="PTHR47936">
    <property type="entry name" value="PPR_LONG DOMAIN-CONTAINING PROTEIN"/>
    <property type="match status" value="1"/>
</dbReference>
<dbReference type="GO" id="GO:0031930">
    <property type="term" value="P:mitochondria-nucleus signaling pathway"/>
    <property type="evidence" value="ECO:0007669"/>
    <property type="project" value="TreeGrafter"/>
</dbReference>
<dbReference type="Pfam" id="PF12854">
    <property type="entry name" value="PPR_1"/>
    <property type="match status" value="2"/>
</dbReference>
<dbReference type="Gene3D" id="3.30.70.120">
    <property type="match status" value="1"/>
</dbReference>
<comment type="similarity">
    <text evidence="2">Belongs to the CutA family.</text>
</comment>
<feature type="repeat" description="PPR" evidence="4">
    <location>
        <begin position="254"/>
        <end position="288"/>
    </location>
</feature>
<dbReference type="InterPro" id="IPR015867">
    <property type="entry name" value="N-reg_PII/ATP_PRibTrfase_C"/>
</dbReference>
<dbReference type="GO" id="GO:0010019">
    <property type="term" value="P:chloroplast-nucleus signaling pathway"/>
    <property type="evidence" value="ECO:0007669"/>
    <property type="project" value="TreeGrafter"/>
</dbReference>
<dbReference type="PROSITE" id="PS51375">
    <property type="entry name" value="PPR"/>
    <property type="match status" value="7"/>
</dbReference>
<feature type="repeat" description="PPR" evidence="4">
    <location>
        <begin position="396"/>
        <end position="430"/>
    </location>
</feature>
<dbReference type="Pfam" id="PF01535">
    <property type="entry name" value="PPR"/>
    <property type="match status" value="1"/>
</dbReference>
<dbReference type="InterPro" id="IPR002885">
    <property type="entry name" value="PPR_rpt"/>
</dbReference>
<dbReference type="InterPro" id="IPR004323">
    <property type="entry name" value="Ion_tolerance_CutA"/>
</dbReference>
<dbReference type="SUPFAM" id="SSF54913">
    <property type="entry name" value="GlnB-like"/>
    <property type="match status" value="1"/>
</dbReference>
<name>A0A103YGN8_CYNCS</name>
<dbReference type="SUPFAM" id="SSF81901">
    <property type="entry name" value="HCP-like"/>
    <property type="match status" value="1"/>
</dbReference>
<dbReference type="GO" id="GO:0010038">
    <property type="term" value="P:response to metal ion"/>
    <property type="evidence" value="ECO:0007669"/>
    <property type="project" value="InterPro"/>
</dbReference>
<protein>
    <submittedName>
        <fullName evidence="6">Divalent ion tolerance protein, CutA</fullName>
    </submittedName>
</protein>
<dbReference type="AlphaFoldDB" id="A0A103YGN8"/>
<gene>
    <name evidence="6" type="ORF">Ccrd_012850</name>
</gene>
<feature type="repeat" description="PPR" evidence="4">
    <location>
        <begin position="431"/>
        <end position="465"/>
    </location>
</feature>
<dbReference type="Pfam" id="PF13041">
    <property type="entry name" value="PPR_2"/>
    <property type="match status" value="2"/>
</dbReference>
<sequence>MAISTLTSIVSSSAVRRRLPIVGAFCILSLGFHNLHSSASLSFNPLTRLSFGSKTHGFHSSSIRMEASNQKTVPSIVVYVTVPNKEAAKSPRPDPPTEPSGIMTEVPKKPKYISHESAIKLIKREKDPHRVLRLFNMVGNQRGFNHNHSTYAVTLQKLARYRKFEDVDSVLHQMVYETCKFHESIFLDLMTHFSKSSLHKRVVEMFNAIQPIVREKPSLKAISTCLNLLVESNQADLARTFLLHTKKTLDLYPNTCIFNILVKHHCKHGNVESAFEVVKEMKLSEVSYPNLITYSTLMEGLCKKGRLEDAVNLFEEMVSKDKILPDALTYNILINGFCCGGKVDRAVKIMDFMRKNGCNPNIFNYSTLMNGFCKEGNVQEAKRVFNEMIGAGLHPDKVGFTTLINCLCRAGKVDEAMEFLKEMEKQNCKGDTITFNIILVGLCKEDRTYEALEMLERLPYEGVYLDKSSYRIVLNSLCKLGDLQKTTELLGVMLSRGFVPHFATSNELLVSLCEAGMAADADMVLMGLVQMRFNPEPRVWSYLIEIMCRERRLLATFELLDVSGFCSFAMLVVSTFLGLAQHLRIMNQDFVELNCKKLAASIVKEKLAACVNRVPGVESVYLWQGEIQNDSEELLIIKTRESLLNALTEHVKANHEYDVPEVIAMPIMGGSIPYLEWLKNSTRD</sequence>